<feature type="compositionally biased region" description="Polar residues" evidence="1">
    <location>
        <begin position="1"/>
        <end position="15"/>
    </location>
</feature>
<dbReference type="EMBL" id="BSEH01000190">
    <property type="protein sequence ID" value="GLJ57806.1"/>
    <property type="molecule type" value="Genomic_DNA"/>
</dbReference>
<dbReference type="Proteomes" id="UP001234787">
    <property type="component" value="Unassembled WGS sequence"/>
</dbReference>
<dbReference type="AlphaFoldDB" id="A0AAD3RQ49"/>
<feature type="region of interest" description="Disordered" evidence="1">
    <location>
        <begin position="1"/>
        <end position="27"/>
    </location>
</feature>
<sequence length="133" mass="14638">MNPICSPSSHQSSAREFSPGLGEDYSMRSEPEEVASIRIRSEVVSFKAGPQVVRALEVVVQSEVVVAPASHPFSLHAEERDGDKRLISFSQILHSFPRMLSSFSRGIERASILSSERLLSHGYPSFVLDALPL</sequence>
<gene>
    <name evidence="2" type="ORF">SUGI_1373660</name>
</gene>
<evidence type="ECO:0000313" key="3">
    <source>
        <dbReference type="Proteomes" id="UP001234787"/>
    </source>
</evidence>
<proteinExistence type="predicted"/>
<reference evidence="2" key="1">
    <citation type="submission" date="2022-12" db="EMBL/GenBank/DDBJ databases">
        <title>Chromosome-Level Genome Assembly of Japanese Cedar (Cryptomeriajaponica D. Don).</title>
        <authorList>
            <person name="Fujino T."/>
            <person name="Yamaguchi K."/>
            <person name="Yokoyama T."/>
            <person name="Hamanaka T."/>
            <person name="Harazono Y."/>
            <person name="Kamada H."/>
            <person name="Kobayashi W."/>
            <person name="Ujino-Ihara T."/>
            <person name="Uchiyama K."/>
            <person name="Matsumoto A."/>
            <person name="Izuno A."/>
            <person name="Tsumura Y."/>
            <person name="Toyoda A."/>
            <person name="Shigenobu S."/>
            <person name="Moriguchi Y."/>
            <person name="Ueno S."/>
            <person name="Kasahara M."/>
        </authorList>
    </citation>
    <scope>NUCLEOTIDE SEQUENCE</scope>
</reference>
<comment type="caution">
    <text evidence="2">The sequence shown here is derived from an EMBL/GenBank/DDBJ whole genome shotgun (WGS) entry which is preliminary data.</text>
</comment>
<name>A0AAD3RQ49_CRYJA</name>
<keyword evidence="3" id="KW-1185">Reference proteome</keyword>
<protein>
    <submittedName>
        <fullName evidence="2">Uncharacterized protein</fullName>
    </submittedName>
</protein>
<evidence type="ECO:0000256" key="1">
    <source>
        <dbReference type="SAM" id="MobiDB-lite"/>
    </source>
</evidence>
<organism evidence="2 3">
    <name type="scientific">Cryptomeria japonica</name>
    <name type="common">Japanese cedar</name>
    <name type="synonym">Cupressus japonica</name>
    <dbReference type="NCBI Taxonomy" id="3369"/>
    <lineage>
        <taxon>Eukaryota</taxon>
        <taxon>Viridiplantae</taxon>
        <taxon>Streptophyta</taxon>
        <taxon>Embryophyta</taxon>
        <taxon>Tracheophyta</taxon>
        <taxon>Spermatophyta</taxon>
        <taxon>Pinopsida</taxon>
        <taxon>Pinidae</taxon>
        <taxon>Conifers II</taxon>
        <taxon>Cupressales</taxon>
        <taxon>Cupressaceae</taxon>
        <taxon>Cryptomeria</taxon>
    </lineage>
</organism>
<accession>A0AAD3RQ49</accession>
<evidence type="ECO:0000313" key="2">
    <source>
        <dbReference type="EMBL" id="GLJ57806.1"/>
    </source>
</evidence>